<feature type="compositionally biased region" description="Polar residues" evidence="6">
    <location>
        <begin position="864"/>
        <end position="876"/>
    </location>
</feature>
<dbReference type="Pfam" id="PF00225">
    <property type="entry name" value="Kinesin"/>
    <property type="match status" value="1"/>
</dbReference>
<feature type="region of interest" description="Disordered" evidence="6">
    <location>
        <begin position="427"/>
        <end position="469"/>
    </location>
</feature>
<feature type="compositionally biased region" description="Basic and acidic residues" evidence="6">
    <location>
        <begin position="445"/>
        <end position="456"/>
    </location>
</feature>
<keyword evidence="4" id="KW-0963">Cytoplasm</keyword>
<dbReference type="OrthoDB" id="6381817at2759"/>
<feature type="compositionally biased region" description="Low complexity" evidence="6">
    <location>
        <begin position="1"/>
        <end position="10"/>
    </location>
</feature>
<evidence type="ECO:0000256" key="2">
    <source>
        <dbReference type="ARBA" id="ARBA00022741"/>
    </source>
</evidence>
<dbReference type="PANTHER" id="PTHR21608:SF7">
    <property type="entry name" value="KINESIN-LIKE PROTEIN CG14535"/>
    <property type="match status" value="1"/>
</dbReference>
<dbReference type="InterPro" id="IPR036961">
    <property type="entry name" value="Kinesin_motor_dom_sf"/>
</dbReference>
<name>A0A7R8W1A0_9CRUS</name>
<comment type="similarity">
    <text evidence="5">Belongs to the TRAFAC class myosin-kinesin ATPase superfamily. Kinesin family.</text>
</comment>
<protein>
    <submittedName>
        <fullName evidence="7">Uncharacterized protein</fullName>
    </submittedName>
</protein>
<dbReference type="GO" id="GO:0008017">
    <property type="term" value="F:microtubule binding"/>
    <property type="evidence" value="ECO:0007669"/>
    <property type="project" value="InterPro"/>
</dbReference>
<gene>
    <name evidence="7" type="ORF">CTOB1V02_LOCUS870</name>
</gene>
<evidence type="ECO:0000256" key="5">
    <source>
        <dbReference type="PROSITE-ProRule" id="PRU00283"/>
    </source>
</evidence>
<evidence type="ECO:0000256" key="1">
    <source>
        <dbReference type="ARBA" id="ARBA00004245"/>
    </source>
</evidence>
<dbReference type="EMBL" id="OB660116">
    <property type="protein sequence ID" value="CAD7222873.1"/>
    <property type="molecule type" value="Genomic_DNA"/>
</dbReference>
<dbReference type="SUPFAM" id="SSF52540">
    <property type="entry name" value="P-loop containing nucleoside triphosphate hydrolases"/>
    <property type="match status" value="1"/>
</dbReference>
<accession>A0A7R8W1A0</accession>
<dbReference type="PRINTS" id="PR00380">
    <property type="entry name" value="KINESINHEAVY"/>
</dbReference>
<comment type="subcellular location">
    <subcellularLocation>
        <location evidence="1">Cytoplasm</location>
        <location evidence="1">Cytoskeleton</location>
    </subcellularLocation>
</comment>
<reference evidence="7" key="1">
    <citation type="submission" date="2020-11" db="EMBL/GenBank/DDBJ databases">
        <authorList>
            <person name="Tran Van P."/>
        </authorList>
    </citation>
    <scope>NUCLEOTIDE SEQUENCE</scope>
</reference>
<sequence>MPGKGSSSESLMEEEMEGEVNRERVSPVFSTKTLHQFQPVFTKLSLRKDIFWEREVGLLFLPYFLQLLGSLPRISSESADEGENWSALAKVMLRLVSPNDTGAEPTEHLAIDKKRKQLSIRRPQSVPENPSRNPNLSAVGFSAPKLFSFDALFTPEDDLLQLSATVLSDIVGVCLDGNDACALSFGHPNLGKSSVVLGSRRIQSGRFVESAGIFPCAISWLYKGISERNVKTGTRFSVRVSAAEVQDGVDEVKDLLETYAKDGEQKPNVVVRSAPIKDSVLQHLTELRATNPAIAGFYLDAATSRRTKVPTNHFLFTLHVYQYTVVETKTGRARVTGGRSRLHLLDLSGTNRGGRSSMTPSNIANVLVSIFSGSRHFQFRDRKLTRVLRECLSSFTCQLSVLGHVSMDVSALEETLTIVQLASRIHRMRRKKSKGSSGGSGSSGDDSRVRPPRNEEASSSSTTEPSSSELSSCDTVIYLGPAFDEVTDEDCPSEAVCDVQVPNLSEAENWQYPPDILANSRKSSLRRRRSTSSTREKAHPEFLRYPPRFHTSQQGGSLQASPRKCRAIVSAKPKKCSQSVPTTPVHRSRSYTRDSEHELKEQWVDGPRFSRSSISQGRRLKVRWMSQSQPMSSEGTPTKKPYGYMDTHKKSMIEQWVELQTKQINEKLTDLEIPESEVDETEELGDRSTITIPGMEISVSCQEESEVKSYDTSPQGADISTGAVDAPARGVLVADSYVQVTEEDIESSTGGYKTEFYENPLPESDQEGFAEKPDHPLRILSQESLSASVSASIGASDSHEQLENEEVEILGSTSLRSLTRRDQKSRTFSWTFQDLLASPGPQPSSKLFYSDLCGSLPRDFSLSTLRQPDGASNPNLVASPVSEQEKGTTSRLKNGRIRILSDESDILGFRRSVLGSCPASPSPLRRFLDESSLRNRDPLWEVLERGNNHWKPSPGRDLEAALLNGGLEKEKGKKTISKAQTLVTHLSTESR</sequence>
<keyword evidence="4" id="KW-0206">Cytoskeleton</keyword>
<keyword evidence="5" id="KW-0505">Motor protein</keyword>
<feature type="region of interest" description="Disordered" evidence="6">
    <location>
        <begin position="1"/>
        <end position="22"/>
    </location>
</feature>
<feature type="region of interest" description="Disordered" evidence="6">
    <location>
        <begin position="518"/>
        <end position="538"/>
    </location>
</feature>
<dbReference type="AlphaFoldDB" id="A0A7R8W1A0"/>
<evidence type="ECO:0000313" key="7">
    <source>
        <dbReference type="EMBL" id="CAD7222873.1"/>
    </source>
</evidence>
<keyword evidence="3 5" id="KW-0067">ATP-binding</keyword>
<feature type="compositionally biased region" description="Low complexity" evidence="6">
    <location>
        <begin position="457"/>
        <end position="469"/>
    </location>
</feature>
<dbReference type="GO" id="GO:0005524">
    <property type="term" value="F:ATP binding"/>
    <property type="evidence" value="ECO:0007669"/>
    <property type="project" value="UniProtKB-UniRule"/>
</dbReference>
<dbReference type="GO" id="GO:0003777">
    <property type="term" value="F:microtubule motor activity"/>
    <property type="evidence" value="ECO:0007669"/>
    <property type="project" value="InterPro"/>
</dbReference>
<evidence type="ECO:0000256" key="3">
    <source>
        <dbReference type="ARBA" id="ARBA00022840"/>
    </source>
</evidence>
<feature type="region of interest" description="Disordered" evidence="6">
    <location>
        <begin position="864"/>
        <end position="892"/>
    </location>
</feature>
<proteinExistence type="inferred from homology"/>
<dbReference type="InterPro" id="IPR027417">
    <property type="entry name" value="P-loop_NTPase"/>
</dbReference>
<dbReference type="GO" id="GO:0007018">
    <property type="term" value="P:microtubule-based movement"/>
    <property type="evidence" value="ECO:0007669"/>
    <property type="project" value="InterPro"/>
</dbReference>
<dbReference type="Gene3D" id="3.40.850.10">
    <property type="entry name" value="Kinesin motor domain"/>
    <property type="match status" value="1"/>
</dbReference>
<feature type="region of interest" description="Disordered" evidence="6">
    <location>
        <begin position="569"/>
        <end position="593"/>
    </location>
</feature>
<dbReference type="GO" id="GO:0015630">
    <property type="term" value="C:microtubule cytoskeleton"/>
    <property type="evidence" value="ECO:0007669"/>
    <property type="project" value="UniProtKB-ARBA"/>
</dbReference>
<keyword evidence="2 5" id="KW-0547">Nucleotide-binding</keyword>
<evidence type="ECO:0000256" key="6">
    <source>
        <dbReference type="SAM" id="MobiDB-lite"/>
    </source>
</evidence>
<evidence type="ECO:0000256" key="4">
    <source>
        <dbReference type="ARBA" id="ARBA00023212"/>
    </source>
</evidence>
<dbReference type="SMART" id="SM00129">
    <property type="entry name" value="KISc"/>
    <property type="match status" value="1"/>
</dbReference>
<dbReference type="InterPro" id="IPR001752">
    <property type="entry name" value="Kinesin_motor_dom"/>
</dbReference>
<dbReference type="InterPro" id="IPR027640">
    <property type="entry name" value="Kinesin-like_fam"/>
</dbReference>
<organism evidence="7">
    <name type="scientific">Cyprideis torosa</name>
    <dbReference type="NCBI Taxonomy" id="163714"/>
    <lineage>
        <taxon>Eukaryota</taxon>
        <taxon>Metazoa</taxon>
        <taxon>Ecdysozoa</taxon>
        <taxon>Arthropoda</taxon>
        <taxon>Crustacea</taxon>
        <taxon>Oligostraca</taxon>
        <taxon>Ostracoda</taxon>
        <taxon>Podocopa</taxon>
        <taxon>Podocopida</taxon>
        <taxon>Cytherocopina</taxon>
        <taxon>Cytheroidea</taxon>
        <taxon>Cytherideidae</taxon>
        <taxon>Cyprideis</taxon>
    </lineage>
</organism>
<dbReference type="PROSITE" id="PS50067">
    <property type="entry name" value="KINESIN_MOTOR_2"/>
    <property type="match status" value="1"/>
</dbReference>
<feature type="binding site" evidence="5">
    <location>
        <begin position="186"/>
        <end position="193"/>
    </location>
    <ligand>
        <name>ATP</name>
        <dbReference type="ChEBI" id="CHEBI:30616"/>
    </ligand>
</feature>
<dbReference type="PANTHER" id="PTHR21608">
    <property type="entry name" value="KINESIN-LIKE PROTEIN CG14535"/>
    <property type="match status" value="1"/>
</dbReference>